<evidence type="ECO:0000256" key="2">
    <source>
        <dbReference type="ARBA" id="ARBA00023125"/>
    </source>
</evidence>
<comment type="caution">
    <text evidence="5">The sequence shown here is derived from an EMBL/GenBank/DDBJ whole genome shotgun (WGS) entry which is preliminary data.</text>
</comment>
<dbReference type="InterPro" id="IPR018356">
    <property type="entry name" value="Tscrpt_reg_HTH_DeoR_CS"/>
</dbReference>
<dbReference type="Proteomes" id="UP000557688">
    <property type="component" value="Unassembled WGS sequence"/>
</dbReference>
<dbReference type="Gene3D" id="1.10.10.10">
    <property type="entry name" value="Winged helix-like DNA-binding domain superfamily/Winged helix DNA-binding domain"/>
    <property type="match status" value="1"/>
</dbReference>
<sequence>MARITETSAVAARRRAILEFVIEHGSAQADDLVRRFAISRMTVHRDLEALAAQGLIRRVHGGVTTLSDGRMETSVVHRARHAMREKRAIAAAAARLLRPGEIVVLDDSTTAGLLTDHFLRIGELTVITNSLGAANRLAGGPEINLIGLGGQYEPRFDAYFGNLCEASLGMLRANTLLMSVSAIHGVTAFHQEQQVIKAKLAMMEIVERRILLVDSHKFDVSALNRLAPLSDFDLVITDDGLSQGVRARLEDAGIALQIATPGDGITHNDRAMTVGTNIEGD</sequence>
<evidence type="ECO:0000256" key="3">
    <source>
        <dbReference type="ARBA" id="ARBA00023163"/>
    </source>
</evidence>
<dbReference type="InterPro" id="IPR001034">
    <property type="entry name" value="DeoR_HTH"/>
</dbReference>
<keyword evidence="2" id="KW-0238">DNA-binding</keyword>
<evidence type="ECO:0000259" key="4">
    <source>
        <dbReference type="PROSITE" id="PS51000"/>
    </source>
</evidence>
<dbReference type="Pfam" id="PF08220">
    <property type="entry name" value="HTH_DeoR"/>
    <property type="match status" value="1"/>
</dbReference>
<protein>
    <submittedName>
        <fullName evidence="5">DeoR/GlpR family transcriptional regulator of sugar metabolism</fullName>
    </submittedName>
    <submittedName>
        <fullName evidence="6">DeoR/GlpR transcriptional regulator</fullName>
    </submittedName>
</protein>
<dbReference type="PROSITE" id="PS51000">
    <property type="entry name" value="HTH_DEOR_2"/>
    <property type="match status" value="1"/>
</dbReference>
<feature type="domain" description="HTH deoR-type" evidence="4">
    <location>
        <begin position="10"/>
        <end position="65"/>
    </location>
</feature>
<dbReference type="RefSeq" id="WP_176623640.1">
    <property type="nucleotide sequence ID" value="NZ_JABXXQ010000123.1"/>
</dbReference>
<evidence type="ECO:0000256" key="1">
    <source>
        <dbReference type="ARBA" id="ARBA00023015"/>
    </source>
</evidence>
<proteinExistence type="predicted"/>
<dbReference type="InterPro" id="IPR036388">
    <property type="entry name" value="WH-like_DNA-bd_sf"/>
</dbReference>
<dbReference type="Pfam" id="PF00455">
    <property type="entry name" value="DeoRC"/>
    <property type="match status" value="1"/>
</dbReference>
<dbReference type="Proteomes" id="UP000565205">
    <property type="component" value="Unassembled WGS sequence"/>
</dbReference>
<evidence type="ECO:0000313" key="5">
    <source>
        <dbReference type="EMBL" id="MBB3172207.1"/>
    </source>
</evidence>
<dbReference type="AlphaFoldDB" id="A0A839UR19"/>
<dbReference type="GO" id="GO:0003677">
    <property type="term" value="F:DNA binding"/>
    <property type="evidence" value="ECO:0007669"/>
    <property type="project" value="UniProtKB-KW"/>
</dbReference>
<reference evidence="6 8" key="1">
    <citation type="submission" date="2020-06" db="EMBL/GenBank/DDBJ databases">
        <title>Description of novel acetic acid bacteria.</title>
        <authorList>
            <person name="Sombolestani A."/>
        </authorList>
    </citation>
    <scope>NUCLEOTIDE SEQUENCE [LARGE SCALE GENOMIC DNA]</scope>
    <source>
        <strain evidence="6 8">LMG 26838</strain>
    </source>
</reference>
<keyword evidence="1" id="KW-0805">Transcription regulation</keyword>
<dbReference type="SMART" id="SM01134">
    <property type="entry name" value="DeoRC"/>
    <property type="match status" value="1"/>
</dbReference>
<dbReference type="SUPFAM" id="SSF100950">
    <property type="entry name" value="NagB/RpiA/CoA transferase-like"/>
    <property type="match status" value="1"/>
</dbReference>
<dbReference type="EMBL" id="JABXXQ010000123">
    <property type="protein sequence ID" value="NVN30255.1"/>
    <property type="molecule type" value="Genomic_DNA"/>
</dbReference>
<dbReference type="EMBL" id="JACHXV010000001">
    <property type="protein sequence ID" value="MBB3172207.1"/>
    <property type="molecule type" value="Genomic_DNA"/>
</dbReference>
<dbReference type="InterPro" id="IPR036390">
    <property type="entry name" value="WH_DNA-bd_sf"/>
</dbReference>
<dbReference type="SUPFAM" id="SSF46785">
    <property type="entry name" value="Winged helix' DNA-binding domain"/>
    <property type="match status" value="1"/>
</dbReference>
<dbReference type="PRINTS" id="PR00037">
    <property type="entry name" value="HTHLACR"/>
</dbReference>
<dbReference type="InterPro" id="IPR050313">
    <property type="entry name" value="Carb_Metab_HTH_regulators"/>
</dbReference>
<evidence type="ECO:0000313" key="8">
    <source>
        <dbReference type="Proteomes" id="UP000565205"/>
    </source>
</evidence>
<reference evidence="5 7" key="2">
    <citation type="submission" date="2020-08" db="EMBL/GenBank/DDBJ databases">
        <title>Genomic Encyclopedia of Type Strains, Phase III (KMG-III): the genomes of soil and plant-associated and newly described type strains.</title>
        <authorList>
            <person name="Whitman W."/>
        </authorList>
    </citation>
    <scope>NUCLEOTIDE SEQUENCE [LARGE SCALE GENOMIC DNA]</scope>
    <source>
        <strain evidence="5 7">CECT 8088</strain>
    </source>
</reference>
<dbReference type="InterPro" id="IPR014036">
    <property type="entry name" value="DeoR-like_C"/>
</dbReference>
<organism evidence="5 7">
    <name type="scientific">Endobacter medicaginis</name>
    <dbReference type="NCBI Taxonomy" id="1181271"/>
    <lineage>
        <taxon>Bacteria</taxon>
        <taxon>Pseudomonadati</taxon>
        <taxon>Pseudomonadota</taxon>
        <taxon>Alphaproteobacteria</taxon>
        <taxon>Acetobacterales</taxon>
        <taxon>Acetobacteraceae</taxon>
        <taxon>Endobacter</taxon>
    </lineage>
</organism>
<dbReference type="SMART" id="SM00420">
    <property type="entry name" value="HTH_DEOR"/>
    <property type="match status" value="1"/>
</dbReference>
<dbReference type="GO" id="GO:0003700">
    <property type="term" value="F:DNA-binding transcription factor activity"/>
    <property type="evidence" value="ECO:0007669"/>
    <property type="project" value="InterPro"/>
</dbReference>
<name>A0A839UR19_9PROT</name>
<gene>
    <name evidence="5" type="ORF">FHR90_000013</name>
    <name evidence="6" type="ORF">HUK83_07905</name>
</gene>
<keyword evidence="7" id="KW-1185">Reference proteome</keyword>
<dbReference type="PROSITE" id="PS00894">
    <property type="entry name" value="HTH_DEOR_1"/>
    <property type="match status" value="1"/>
</dbReference>
<dbReference type="InterPro" id="IPR037171">
    <property type="entry name" value="NagB/RpiA_transferase-like"/>
</dbReference>
<accession>A0A839UR19</accession>
<dbReference type="PANTHER" id="PTHR30363:SF44">
    <property type="entry name" value="AGA OPERON TRANSCRIPTIONAL REPRESSOR-RELATED"/>
    <property type="match status" value="1"/>
</dbReference>
<evidence type="ECO:0000313" key="6">
    <source>
        <dbReference type="EMBL" id="NVN30255.1"/>
    </source>
</evidence>
<evidence type="ECO:0000313" key="7">
    <source>
        <dbReference type="Proteomes" id="UP000557688"/>
    </source>
</evidence>
<dbReference type="PANTHER" id="PTHR30363">
    <property type="entry name" value="HTH-TYPE TRANSCRIPTIONAL REGULATOR SRLR-RELATED"/>
    <property type="match status" value="1"/>
</dbReference>
<keyword evidence="3" id="KW-0804">Transcription</keyword>